<evidence type="ECO:0000256" key="1">
    <source>
        <dbReference type="SAM" id="MobiDB-lite"/>
    </source>
</evidence>
<dbReference type="InterPro" id="IPR023562">
    <property type="entry name" value="ClpP/TepA"/>
</dbReference>
<dbReference type="Proteomes" id="UP001263246">
    <property type="component" value="Unassembled WGS sequence"/>
</dbReference>
<dbReference type="GO" id="GO:0006508">
    <property type="term" value="P:proteolysis"/>
    <property type="evidence" value="ECO:0007669"/>
    <property type="project" value="UniProtKB-KW"/>
</dbReference>
<evidence type="ECO:0000313" key="3">
    <source>
        <dbReference type="Proteomes" id="UP001263246"/>
    </source>
</evidence>
<organism evidence="2 3">
    <name type="scientific">Faecalibacterium wellingii</name>
    <dbReference type="NCBI Taxonomy" id="2929491"/>
    <lineage>
        <taxon>Bacteria</taxon>
        <taxon>Bacillati</taxon>
        <taxon>Bacillota</taxon>
        <taxon>Clostridia</taxon>
        <taxon>Eubacteriales</taxon>
        <taxon>Oscillospiraceae</taxon>
        <taxon>Faecalibacterium</taxon>
    </lineage>
</organism>
<evidence type="ECO:0000313" key="2">
    <source>
        <dbReference type="EMBL" id="MDU8687317.1"/>
    </source>
</evidence>
<keyword evidence="3" id="KW-1185">Reference proteome</keyword>
<dbReference type="InterPro" id="IPR029045">
    <property type="entry name" value="ClpP/crotonase-like_dom_sf"/>
</dbReference>
<protein>
    <submittedName>
        <fullName evidence="2">Clp protease ClpP</fullName>
        <ecNumber evidence="2">3.4.21.92</ecNumber>
    </submittedName>
</protein>
<accession>A0ABU3TVI1</accession>
<dbReference type="RefSeq" id="WP_227613376.1">
    <property type="nucleotide sequence ID" value="NZ_CP094473.1"/>
</dbReference>
<dbReference type="SUPFAM" id="SSF52096">
    <property type="entry name" value="ClpP/crotonase"/>
    <property type="match status" value="1"/>
</dbReference>
<keyword evidence="2" id="KW-0378">Hydrolase</keyword>
<feature type="region of interest" description="Disordered" evidence="1">
    <location>
        <begin position="249"/>
        <end position="269"/>
    </location>
</feature>
<dbReference type="Pfam" id="PF00574">
    <property type="entry name" value="CLP_protease"/>
    <property type="match status" value="1"/>
</dbReference>
<reference evidence="2 3" key="1">
    <citation type="submission" date="2023-10" db="EMBL/GenBank/DDBJ databases">
        <title>Host Genetic Regulation of Human Gut Microbial Structural Variation.</title>
        <authorList>
            <person name="Harmsen H.J.M."/>
        </authorList>
    </citation>
    <scope>NUCLEOTIDE SEQUENCE [LARGE SCALE GENOMIC DNA]</scope>
    <source>
        <strain evidence="2 3">HTF-F</strain>
    </source>
</reference>
<gene>
    <name evidence="2" type="ORF">RX402_00900</name>
</gene>
<dbReference type="NCBIfam" id="NF045542">
    <property type="entry name" value="Clp_rel_HeadMat"/>
    <property type="match status" value="1"/>
</dbReference>
<dbReference type="EC" id="3.4.21.92" evidence="2"/>
<keyword evidence="2" id="KW-0645">Protease</keyword>
<sequence>MPKAPSSTPMVSIQRPCYVMASTDGQSADITMYGQIVDTQPTDWWTGEPIPGQYIIESEFLSDLQQVEHCSEITIRMDSVGGDAGVSILIHNRLRELAAKGTKLTCIVDGVAMSGGSLIMCACDTVKANPSSLVMIHKCWSLIWGNYNADELRKAADANDAWDKSQVSIYKRKTGLSETVLLHMMSDTTYMTGKEAVEKGFANELLDDAEPVEISASADRQTIYAKGHALHLRPGTKLPGNIPMAKAAAPATATANTPAAPAAQSNEGGHTTMATTIEELRKENPELCRQLEQSASEQASQNERTRLSEIDEVANLFDPTMVQEAKYGKTACDARELAFRAAKAAAAQGHEFLKNLAADNQASGAQGVEAVPGASATGDPESLPDATGNAPKTPAERMAAADAAVAALLDGDEKK</sequence>
<dbReference type="EMBL" id="JAWHPR010000001">
    <property type="protein sequence ID" value="MDU8687317.1"/>
    <property type="molecule type" value="Genomic_DNA"/>
</dbReference>
<name>A0ABU3TVI1_9FIRM</name>
<dbReference type="CDD" id="cd07016">
    <property type="entry name" value="S14_ClpP_1"/>
    <property type="match status" value="1"/>
</dbReference>
<comment type="caution">
    <text evidence="2">The sequence shown here is derived from an EMBL/GenBank/DDBJ whole genome shotgun (WGS) entry which is preliminary data.</text>
</comment>
<feature type="compositionally biased region" description="Low complexity" evidence="1">
    <location>
        <begin position="249"/>
        <end position="263"/>
    </location>
</feature>
<dbReference type="GO" id="GO:0004252">
    <property type="term" value="F:serine-type endopeptidase activity"/>
    <property type="evidence" value="ECO:0007669"/>
    <property type="project" value="UniProtKB-EC"/>
</dbReference>
<feature type="region of interest" description="Disordered" evidence="1">
    <location>
        <begin position="364"/>
        <end position="399"/>
    </location>
</feature>
<dbReference type="Gene3D" id="3.90.226.10">
    <property type="entry name" value="2-enoyl-CoA Hydratase, Chain A, domain 1"/>
    <property type="match status" value="1"/>
</dbReference>
<proteinExistence type="predicted"/>